<dbReference type="NCBIfam" id="NF004079">
    <property type="entry name" value="PRK05584.1"/>
    <property type="match status" value="1"/>
</dbReference>
<dbReference type="GO" id="GO:0005829">
    <property type="term" value="C:cytosol"/>
    <property type="evidence" value="ECO:0007669"/>
    <property type="project" value="TreeGrafter"/>
</dbReference>
<dbReference type="PANTHER" id="PTHR46832">
    <property type="entry name" value="5'-METHYLTHIOADENOSINE/S-ADENOSYLHOMOCYSTEINE NUCLEOSIDASE"/>
    <property type="match status" value="1"/>
</dbReference>
<dbReference type="GO" id="GO:0008782">
    <property type="term" value="F:adenosylhomocysteine nucleosidase activity"/>
    <property type="evidence" value="ECO:0007669"/>
    <property type="project" value="UniProtKB-EC"/>
</dbReference>
<dbReference type="GO" id="GO:0008930">
    <property type="term" value="F:methylthioadenosine nucleosidase activity"/>
    <property type="evidence" value="ECO:0007669"/>
    <property type="project" value="InterPro"/>
</dbReference>
<keyword evidence="3" id="KW-0028">Amino-acid biosynthesis</keyword>
<dbReference type="GO" id="GO:0019509">
    <property type="term" value="P:L-methionine salvage from methylthioadenosine"/>
    <property type="evidence" value="ECO:0007669"/>
    <property type="project" value="UniProtKB-UniPathway"/>
</dbReference>
<organism evidence="7 8">
    <name type="scientific">Blautia obeum</name>
    <dbReference type="NCBI Taxonomy" id="40520"/>
    <lineage>
        <taxon>Bacteria</taxon>
        <taxon>Bacillati</taxon>
        <taxon>Bacillota</taxon>
        <taxon>Clostridia</taxon>
        <taxon>Lachnospirales</taxon>
        <taxon>Lachnospiraceae</taxon>
        <taxon>Blautia</taxon>
    </lineage>
</organism>
<dbReference type="AlphaFoldDB" id="A0A367G7M6"/>
<evidence type="ECO:0000313" key="8">
    <source>
        <dbReference type="Proteomes" id="UP000253208"/>
    </source>
</evidence>
<dbReference type="RefSeq" id="WP_015525635.1">
    <property type="nucleotide sequence ID" value="NZ_PSQG01000002.1"/>
</dbReference>
<reference evidence="7 8" key="1">
    <citation type="submission" date="2018-02" db="EMBL/GenBank/DDBJ databases">
        <title>Complete genome sequencing of Faecalibacterium prausnitzii strains isolated from the human gut.</title>
        <authorList>
            <person name="Fitzgerald B.C."/>
            <person name="Shkoporov A.N."/>
            <person name="Ross P.R."/>
            <person name="Hill C."/>
        </authorList>
    </citation>
    <scope>NUCLEOTIDE SEQUENCE [LARGE SCALE GENOMIC DNA]</scope>
    <source>
        <strain evidence="7 8">APC942/31-1</strain>
    </source>
</reference>
<dbReference type="InterPro" id="IPR035994">
    <property type="entry name" value="Nucleoside_phosphorylase_sf"/>
</dbReference>
<evidence type="ECO:0000256" key="1">
    <source>
        <dbReference type="ARBA" id="ARBA00004945"/>
    </source>
</evidence>
<dbReference type="InterPro" id="IPR010049">
    <property type="entry name" value="MTA_SAH_Nsdase"/>
</dbReference>
<evidence type="ECO:0000256" key="3">
    <source>
        <dbReference type="ARBA" id="ARBA00022605"/>
    </source>
</evidence>
<comment type="caution">
    <text evidence="7">The sequence shown here is derived from an EMBL/GenBank/DDBJ whole genome shotgun (WGS) entry which is preliminary data.</text>
</comment>
<comment type="pathway">
    <text evidence="1">Amino-acid biosynthesis; L-methionine biosynthesis via salvage pathway; S-methyl-5-thio-alpha-D-ribose 1-phosphate from S-methyl-5'-thioadenosine (hydrolase route): step 1/2.</text>
</comment>
<dbReference type="EMBL" id="PSQG01000002">
    <property type="protein sequence ID" value="RCH46034.1"/>
    <property type="molecule type" value="Genomic_DNA"/>
</dbReference>
<dbReference type="EC" id="3.2.2.9" evidence="2"/>
<proteinExistence type="predicted"/>
<dbReference type="Pfam" id="PF01048">
    <property type="entry name" value="PNP_UDP_1"/>
    <property type="match status" value="1"/>
</dbReference>
<feature type="domain" description="Nucleoside phosphorylase" evidence="6">
    <location>
        <begin position="4"/>
        <end position="229"/>
    </location>
</feature>
<dbReference type="InterPro" id="IPR000845">
    <property type="entry name" value="Nucleoside_phosphorylase_d"/>
</dbReference>
<dbReference type="SUPFAM" id="SSF53167">
    <property type="entry name" value="Purine and uridine phosphorylases"/>
    <property type="match status" value="1"/>
</dbReference>
<dbReference type="GO" id="GO:0009164">
    <property type="term" value="P:nucleoside catabolic process"/>
    <property type="evidence" value="ECO:0007669"/>
    <property type="project" value="InterPro"/>
</dbReference>
<keyword evidence="4" id="KW-0378">Hydrolase</keyword>
<dbReference type="UniPathway" id="UPA00904">
    <property type="reaction ID" value="UER00871"/>
</dbReference>
<dbReference type="Gene3D" id="3.40.50.1580">
    <property type="entry name" value="Nucleoside phosphorylase domain"/>
    <property type="match status" value="1"/>
</dbReference>
<dbReference type="CDD" id="cd09008">
    <property type="entry name" value="MTAN"/>
    <property type="match status" value="1"/>
</dbReference>
<sequence length="233" mass="25277">MKCVGIIGAMEQEVARLKEVMENVSITTRAGMDFYEGVLEGKKVVVVQSGIGKVNAGMCTQILADLFQVEAVINTGIAGSLNNDINIGDIVLSTDVLHHDMDATGFGYPKGQIPQMKEFSFQADECLRKIAHDVCEEVNPEIRVFEGRIASGDQFVCDQGVKDNIVKEFSAYAVEMEGAAIGQAAALNGIPFLIIRAISDKADNSANMDYPAFEKLAIEHSVRLTQGMLKRMA</sequence>
<protein>
    <recommendedName>
        <fullName evidence="2">adenosylhomocysteine nucleosidase</fullName>
        <ecNumber evidence="2">3.2.2.9</ecNumber>
    </recommendedName>
</protein>
<evidence type="ECO:0000256" key="4">
    <source>
        <dbReference type="ARBA" id="ARBA00022801"/>
    </source>
</evidence>
<evidence type="ECO:0000313" key="7">
    <source>
        <dbReference type="EMBL" id="RCH46034.1"/>
    </source>
</evidence>
<dbReference type="Proteomes" id="UP000253208">
    <property type="component" value="Unassembled WGS sequence"/>
</dbReference>
<keyword evidence="5" id="KW-0486">Methionine biosynthesis</keyword>
<evidence type="ECO:0000259" key="6">
    <source>
        <dbReference type="Pfam" id="PF01048"/>
    </source>
</evidence>
<dbReference type="PANTHER" id="PTHR46832:SF1">
    <property type="entry name" value="5'-METHYLTHIOADENOSINE_S-ADENOSYLHOMOCYSTEINE NUCLEOSIDASE"/>
    <property type="match status" value="1"/>
</dbReference>
<accession>A0A367G7M6</accession>
<evidence type="ECO:0000256" key="2">
    <source>
        <dbReference type="ARBA" id="ARBA00011974"/>
    </source>
</evidence>
<gene>
    <name evidence="7" type="ORF">C4886_01295</name>
</gene>
<evidence type="ECO:0000256" key="5">
    <source>
        <dbReference type="ARBA" id="ARBA00023167"/>
    </source>
</evidence>
<dbReference type="NCBIfam" id="TIGR01704">
    <property type="entry name" value="MTA_SAH-Nsdase"/>
    <property type="match status" value="1"/>
</dbReference>
<name>A0A367G7M6_9FIRM</name>
<dbReference type="GO" id="GO:0019284">
    <property type="term" value="P:L-methionine salvage from S-adenosylmethionine"/>
    <property type="evidence" value="ECO:0007669"/>
    <property type="project" value="TreeGrafter"/>
</dbReference>